<feature type="transmembrane region" description="Helical" evidence="7">
    <location>
        <begin position="99"/>
        <end position="118"/>
    </location>
</feature>
<evidence type="ECO:0000256" key="7">
    <source>
        <dbReference type="SAM" id="Phobius"/>
    </source>
</evidence>
<feature type="transmembrane region" description="Helical" evidence="7">
    <location>
        <begin position="560"/>
        <end position="579"/>
    </location>
</feature>
<comment type="caution">
    <text evidence="8">The sequence shown here is derived from an EMBL/GenBank/DDBJ whole genome shotgun (WGS) entry which is preliminary data.</text>
</comment>
<evidence type="ECO:0000256" key="6">
    <source>
        <dbReference type="ARBA" id="ARBA00044504"/>
    </source>
</evidence>
<comment type="subcellular location">
    <subcellularLocation>
        <location evidence="1">Membrane</location>
        <topology evidence="1">Multi-pass membrane protein</topology>
    </subcellularLocation>
</comment>
<organism evidence="8 9">
    <name type="scientific">Ilex paraguariensis</name>
    <name type="common">yerba mate</name>
    <dbReference type="NCBI Taxonomy" id="185542"/>
    <lineage>
        <taxon>Eukaryota</taxon>
        <taxon>Viridiplantae</taxon>
        <taxon>Streptophyta</taxon>
        <taxon>Embryophyta</taxon>
        <taxon>Tracheophyta</taxon>
        <taxon>Spermatophyta</taxon>
        <taxon>Magnoliopsida</taxon>
        <taxon>eudicotyledons</taxon>
        <taxon>Gunneridae</taxon>
        <taxon>Pentapetalae</taxon>
        <taxon>asterids</taxon>
        <taxon>campanulids</taxon>
        <taxon>Aquifoliales</taxon>
        <taxon>Aquifoliaceae</taxon>
        <taxon>Ilex</taxon>
    </lineage>
</organism>
<feature type="transmembrane region" description="Helical" evidence="7">
    <location>
        <begin position="57"/>
        <end position="79"/>
    </location>
</feature>
<feature type="transmembrane region" description="Helical" evidence="7">
    <location>
        <begin position="208"/>
        <end position="230"/>
    </location>
</feature>
<feature type="transmembrane region" description="Helical" evidence="7">
    <location>
        <begin position="374"/>
        <end position="394"/>
    </location>
</feature>
<evidence type="ECO:0000313" key="8">
    <source>
        <dbReference type="EMBL" id="CAK9186540.1"/>
    </source>
</evidence>
<dbReference type="GO" id="GO:0016020">
    <property type="term" value="C:membrane"/>
    <property type="evidence" value="ECO:0007669"/>
    <property type="project" value="UniProtKB-SubCell"/>
</dbReference>
<comment type="similarity">
    <text evidence="6">Belongs to the major facilitator superfamily. Phosphate:H(+) symporter (TC 2.A.1.9) family.</text>
</comment>
<keyword evidence="4 7" id="KW-1133">Transmembrane helix</keyword>
<feature type="transmembrane region" description="Helical" evidence="7">
    <location>
        <begin position="600"/>
        <end position="624"/>
    </location>
</feature>
<dbReference type="EMBL" id="CAUOFW020009613">
    <property type="protein sequence ID" value="CAK9186540.1"/>
    <property type="molecule type" value="Genomic_DNA"/>
</dbReference>
<feature type="transmembrane region" description="Helical" evidence="7">
    <location>
        <begin position="442"/>
        <end position="463"/>
    </location>
</feature>
<gene>
    <name evidence="8" type="ORF">ILEXP_LOCUS57035</name>
</gene>
<proteinExistence type="inferred from homology"/>
<name>A0ABC8UZN2_9AQUA</name>
<feature type="transmembrane region" description="Helical" evidence="7">
    <location>
        <begin position="125"/>
        <end position="145"/>
    </location>
</feature>
<dbReference type="AlphaFoldDB" id="A0ABC8UZN2"/>
<evidence type="ECO:0000313" key="9">
    <source>
        <dbReference type="Proteomes" id="UP001642360"/>
    </source>
</evidence>
<dbReference type="Gene3D" id="1.20.1250.20">
    <property type="entry name" value="MFS general substrate transporter like domains"/>
    <property type="match status" value="2"/>
</dbReference>
<keyword evidence="3 7" id="KW-0812">Transmembrane</keyword>
<dbReference type="SUPFAM" id="SSF103473">
    <property type="entry name" value="MFS general substrate transporter"/>
    <property type="match status" value="1"/>
</dbReference>
<feature type="transmembrane region" description="Helical" evidence="7">
    <location>
        <begin position="520"/>
        <end position="540"/>
    </location>
</feature>
<evidence type="ECO:0000256" key="1">
    <source>
        <dbReference type="ARBA" id="ARBA00004141"/>
    </source>
</evidence>
<evidence type="ECO:0000256" key="4">
    <source>
        <dbReference type="ARBA" id="ARBA00022989"/>
    </source>
</evidence>
<dbReference type="Proteomes" id="UP001642360">
    <property type="component" value="Unassembled WGS sequence"/>
</dbReference>
<sequence>METKQQSGTNVAASAAICNDFQDGSNRLSDPCTKDGSIDWRGKFAIKRKTGGWKSGMLLLVNEGLAIIAFTGVEVNMVLFSKTVLRQSNAEAANMFSRWMGTLYIFSLLGAFLSDSYLGRYLTCIIFQAVLGLATLSLSTHAFMLEPKGCGRIGELCNPHTPAETSIFYLSIYLLALGSGAVEPVLATFGADQFDEDDPEEKKSKTAFFGYFYVALNLGSLIAETFLVYLENMGKWVVAFWISTSCGFVALILLLSGTCRYRHFKPSGNPISRFSQVIVASMRKLELEVPSLGEGLHEIHGRDEKDGTRRILHTNDFKFLDRAAIITPKDMTLTSTKGQAPNPWRLCTVTQVEELIVPLYVRVTRRKPKPPSELQRMGIGLAIGIVAMIIAALVEQHRFLDRAAIITPKDMTLTSTKGQAPNPWRLCTVTQVEEVKCVLRLLPIWSCTMLSSLVFIQMISLFIEQGAAMNTLVSTFHIPPASMTAFDIISTSTFIICYDKLIVPLYVRVTRRKPKPPSELQRMGIGLAIGIVAMIIAALVEQHRLRLANEVAKETSSLSILWQTPQYVLVGVAEAFMYVAQWEFFAAQIPDGLKSLGLGLSMSSAAMGSYLCSMILTVVMKITSNNGKPGWITPNLNDGHMDRFFFLSAALTALNLGFFIFCAKRYNCIVVEKRDGGTRMEEA</sequence>
<dbReference type="InterPro" id="IPR000109">
    <property type="entry name" value="POT_fam"/>
</dbReference>
<dbReference type="InterPro" id="IPR036259">
    <property type="entry name" value="MFS_trans_sf"/>
</dbReference>
<feature type="transmembrane region" description="Helical" evidence="7">
    <location>
        <begin position="644"/>
        <end position="663"/>
    </location>
</feature>
<evidence type="ECO:0000256" key="2">
    <source>
        <dbReference type="ARBA" id="ARBA00005982"/>
    </source>
</evidence>
<feature type="transmembrane region" description="Helical" evidence="7">
    <location>
        <begin position="236"/>
        <end position="255"/>
    </location>
</feature>
<comment type="similarity">
    <text evidence="2">Belongs to the major facilitator superfamily. Proton-dependent oligopeptide transporter (POT/PTR) (TC 2.A.17) family.</text>
</comment>
<accession>A0ABC8UZN2</accession>
<keyword evidence="5 7" id="KW-0472">Membrane</keyword>
<dbReference type="Pfam" id="PF00854">
    <property type="entry name" value="PTR2"/>
    <property type="match status" value="2"/>
</dbReference>
<reference evidence="8 9" key="1">
    <citation type="submission" date="2024-02" db="EMBL/GenBank/DDBJ databases">
        <authorList>
            <person name="Vignale AGUSTIN F."/>
            <person name="Sosa J E."/>
            <person name="Modenutti C."/>
        </authorList>
    </citation>
    <scope>NUCLEOTIDE SEQUENCE [LARGE SCALE GENOMIC DNA]</scope>
</reference>
<dbReference type="PANTHER" id="PTHR11654">
    <property type="entry name" value="OLIGOPEPTIDE TRANSPORTER-RELATED"/>
    <property type="match status" value="1"/>
</dbReference>
<keyword evidence="9" id="KW-1185">Reference proteome</keyword>
<evidence type="ECO:0000256" key="5">
    <source>
        <dbReference type="ARBA" id="ARBA00023136"/>
    </source>
</evidence>
<protein>
    <submittedName>
        <fullName evidence="8">Uncharacterized protein</fullName>
    </submittedName>
</protein>
<evidence type="ECO:0000256" key="3">
    <source>
        <dbReference type="ARBA" id="ARBA00022692"/>
    </source>
</evidence>